<keyword evidence="2" id="KW-1185">Reference proteome</keyword>
<dbReference type="RefSeq" id="WP_268810780.1">
    <property type="nucleotide sequence ID" value="NZ_FWZX01000017.1"/>
</dbReference>
<dbReference type="Proteomes" id="UP000192917">
    <property type="component" value="Unassembled WGS sequence"/>
</dbReference>
<reference evidence="1 2" key="1">
    <citation type="submission" date="2017-04" db="EMBL/GenBank/DDBJ databases">
        <authorList>
            <person name="Afonso C.L."/>
            <person name="Miller P.J."/>
            <person name="Scott M.A."/>
            <person name="Spackman E."/>
            <person name="Goraichik I."/>
            <person name="Dimitrov K.M."/>
            <person name="Suarez D.L."/>
            <person name="Swayne D.E."/>
        </authorList>
    </citation>
    <scope>NUCLEOTIDE SEQUENCE [LARGE SCALE GENOMIC DNA]</scope>
    <source>
        <strain evidence="1 2">USBA 355</strain>
    </source>
</reference>
<gene>
    <name evidence="1" type="ORF">SAMN05428998_11782</name>
</gene>
<sequence>MSRRFRVALIKPSHYDDAGYVIQWRFSLIPSNSLALSGPRHR</sequence>
<organism evidence="1 2">
    <name type="scientific">Tistlia consotensis USBA 355</name>
    <dbReference type="NCBI Taxonomy" id="560819"/>
    <lineage>
        <taxon>Bacteria</taxon>
        <taxon>Pseudomonadati</taxon>
        <taxon>Pseudomonadota</taxon>
        <taxon>Alphaproteobacteria</taxon>
        <taxon>Rhodospirillales</taxon>
        <taxon>Rhodovibrionaceae</taxon>
        <taxon>Tistlia</taxon>
    </lineage>
</organism>
<evidence type="ECO:0000313" key="2">
    <source>
        <dbReference type="Proteomes" id="UP000192917"/>
    </source>
</evidence>
<dbReference type="STRING" id="560819.SAMN05428998_11782"/>
<accession>A0A1Y6C7V7</accession>
<evidence type="ECO:0000313" key="1">
    <source>
        <dbReference type="EMBL" id="SMF48392.1"/>
    </source>
</evidence>
<proteinExistence type="predicted"/>
<dbReference type="AlphaFoldDB" id="A0A1Y6C7V7"/>
<name>A0A1Y6C7V7_9PROT</name>
<protein>
    <submittedName>
        <fullName evidence="1">Uncharacterized protein</fullName>
    </submittedName>
</protein>
<dbReference type="EMBL" id="FWZX01000017">
    <property type="protein sequence ID" value="SMF48392.1"/>
    <property type="molecule type" value="Genomic_DNA"/>
</dbReference>